<dbReference type="AlphaFoldDB" id="A0A4Z2I5Y3"/>
<dbReference type="EMBL" id="SRLO01000134">
    <property type="protein sequence ID" value="TNN72692.1"/>
    <property type="molecule type" value="Genomic_DNA"/>
</dbReference>
<evidence type="ECO:0000313" key="1">
    <source>
        <dbReference type="EMBL" id="TNN72692.1"/>
    </source>
</evidence>
<sequence>MKFTDTTTTDSGRGLWFIFGSKGHCSDVKLETVEEPWRRRLGFFPEGLTCNVGSNFKASKENI</sequence>
<dbReference type="Proteomes" id="UP000314294">
    <property type="component" value="Unassembled WGS sequence"/>
</dbReference>
<protein>
    <submittedName>
        <fullName evidence="1">Uncharacterized protein</fullName>
    </submittedName>
</protein>
<proteinExistence type="predicted"/>
<evidence type="ECO:0000313" key="2">
    <source>
        <dbReference type="Proteomes" id="UP000314294"/>
    </source>
</evidence>
<reference evidence="1 2" key="1">
    <citation type="submission" date="2019-03" db="EMBL/GenBank/DDBJ databases">
        <title>First draft genome of Liparis tanakae, snailfish: a comprehensive survey of snailfish specific genes.</title>
        <authorList>
            <person name="Kim W."/>
            <person name="Song I."/>
            <person name="Jeong J.-H."/>
            <person name="Kim D."/>
            <person name="Kim S."/>
            <person name="Ryu S."/>
            <person name="Song J.Y."/>
            <person name="Lee S.K."/>
        </authorList>
    </citation>
    <scope>NUCLEOTIDE SEQUENCE [LARGE SCALE GENOMIC DNA]</scope>
    <source>
        <tissue evidence="1">Muscle</tissue>
    </source>
</reference>
<comment type="caution">
    <text evidence="1">The sequence shown here is derived from an EMBL/GenBank/DDBJ whole genome shotgun (WGS) entry which is preliminary data.</text>
</comment>
<organism evidence="1 2">
    <name type="scientific">Liparis tanakae</name>
    <name type="common">Tanaka's snailfish</name>
    <dbReference type="NCBI Taxonomy" id="230148"/>
    <lineage>
        <taxon>Eukaryota</taxon>
        <taxon>Metazoa</taxon>
        <taxon>Chordata</taxon>
        <taxon>Craniata</taxon>
        <taxon>Vertebrata</taxon>
        <taxon>Euteleostomi</taxon>
        <taxon>Actinopterygii</taxon>
        <taxon>Neopterygii</taxon>
        <taxon>Teleostei</taxon>
        <taxon>Neoteleostei</taxon>
        <taxon>Acanthomorphata</taxon>
        <taxon>Eupercaria</taxon>
        <taxon>Perciformes</taxon>
        <taxon>Cottioidei</taxon>
        <taxon>Cottales</taxon>
        <taxon>Liparidae</taxon>
        <taxon>Liparis</taxon>
    </lineage>
</organism>
<keyword evidence="2" id="KW-1185">Reference proteome</keyword>
<accession>A0A4Z2I5Y3</accession>
<name>A0A4Z2I5Y3_9TELE</name>
<gene>
    <name evidence="1" type="ORF">EYF80_017141</name>
</gene>